<dbReference type="Gene3D" id="3.90.640.20">
    <property type="entry name" value="Heat-shock cognate protein, ATPase"/>
    <property type="match status" value="1"/>
</dbReference>
<keyword evidence="1" id="KW-0732">Signal</keyword>
<dbReference type="Pfam" id="PF11738">
    <property type="entry name" value="DUF3298"/>
    <property type="match status" value="1"/>
</dbReference>
<dbReference type="InterPro" id="IPR037126">
    <property type="entry name" value="PdaC/RsiV-like_sf"/>
</dbReference>
<dbReference type="InterPro" id="IPR021729">
    <property type="entry name" value="DUF3298"/>
</dbReference>
<accession>A0AB39WYQ9</accession>
<evidence type="ECO:0000256" key="1">
    <source>
        <dbReference type="SAM" id="SignalP"/>
    </source>
</evidence>
<dbReference type="RefSeq" id="WP_369782232.1">
    <property type="nucleotide sequence ID" value="NZ_CP165623.1"/>
</dbReference>
<feature type="chain" id="PRO_5044218680" evidence="1">
    <location>
        <begin position="21"/>
        <end position="264"/>
    </location>
</feature>
<dbReference type="Gene3D" id="3.30.565.40">
    <property type="entry name" value="Fervidobacterium nodosum Rt17-B1 like"/>
    <property type="match status" value="1"/>
</dbReference>
<feature type="signal peptide" evidence="1">
    <location>
        <begin position="1"/>
        <end position="20"/>
    </location>
</feature>
<protein>
    <submittedName>
        <fullName evidence="3">RsiV family protein</fullName>
    </submittedName>
</protein>
<evidence type="ECO:0000313" key="3">
    <source>
        <dbReference type="EMBL" id="XDV06205.1"/>
    </source>
</evidence>
<reference evidence="3" key="1">
    <citation type="submission" date="2024-07" db="EMBL/GenBank/DDBJ databases">
        <authorList>
            <person name="Biller S.J."/>
        </authorList>
    </citation>
    <scope>NUCLEOTIDE SEQUENCE</scope>
    <source>
        <strain evidence="3">WC2401</strain>
    </source>
</reference>
<evidence type="ECO:0000259" key="2">
    <source>
        <dbReference type="Pfam" id="PF11738"/>
    </source>
</evidence>
<gene>
    <name evidence="3" type="ORF">AB3G35_00925</name>
</gene>
<name>A0AB39WYQ9_9PSED</name>
<feature type="domain" description="DUF3298" evidence="2">
    <location>
        <begin position="157"/>
        <end position="233"/>
    </location>
</feature>
<dbReference type="PROSITE" id="PS51257">
    <property type="entry name" value="PROKAR_LIPOPROTEIN"/>
    <property type="match status" value="1"/>
</dbReference>
<proteinExistence type="predicted"/>
<dbReference type="AlphaFoldDB" id="A0AB39WYQ9"/>
<sequence length="264" mass="29139">MSLLKFASMTCIALTLGACQSVFQPAVQKPLAFANDASEQVKAGCTGQDCPLVNIDTLHFPDAPKLDAMIENRLLRMTVNSPDDKLAPSLNAYREHFLRTADSRNSTYLQAKVREQHDGLVIVELSSYLDTGGAHGMPGRGFINYSRSQQKDVTLQDMLLPGQEQAFWGAAKVAHNNWLISSHYGSDPEFVKNWPFQKTPHVALLKDNVVLKYDVYSIAPYSEGHVELKIPYSRLNGILKPEWFPGKGLARAVRTPPSPGGRGS</sequence>
<dbReference type="EMBL" id="CP165623">
    <property type="protein sequence ID" value="XDV06205.1"/>
    <property type="molecule type" value="Genomic_DNA"/>
</dbReference>
<organism evidence="3">
    <name type="scientific">Pseudomonas sp. WC2401</name>
    <dbReference type="NCBI Taxonomy" id="3234143"/>
    <lineage>
        <taxon>Bacteria</taxon>
        <taxon>Pseudomonadati</taxon>
        <taxon>Pseudomonadota</taxon>
        <taxon>Gammaproteobacteria</taxon>
        <taxon>Pseudomonadales</taxon>
        <taxon>Pseudomonadaceae</taxon>
        <taxon>Pseudomonas</taxon>
    </lineage>
</organism>